<name>A0A2I2GCA6_9EURO</name>
<keyword evidence="1" id="KW-0812">Transmembrane</keyword>
<evidence type="ECO:0000313" key="3">
    <source>
        <dbReference type="Proteomes" id="UP000234275"/>
    </source>
</evidence>
<dbReference type="AlphaFoldDB" id="A0A2I2GCA6"/>
<dbReference type="VEuPathDB" id="FungiDB:P170DRAFT_319341"/>
<dbReference type="Proteomes" id="UP000234275">
    <property type="component" value="Unassembled WGS sequence"/>
</dbReference>
<dbReference type="EMBL" id="MSFO01000003">
    <property type="protein sequence ID" value="PLB50513.1"/>
    <property type="molecule type" value="Genomic_DNA"/>
</dbReference>
<comment type="caution">
    <text evidence="2">The sequence shown here is derived from an EMBL/GenBank/DDBJ whole genome shotgun (WGS) entry which is preliminary data.</text>
</comment>
<feature type="transmembrane region" description="Helical" evidence="1">
    <location>
        <begin position="18"/>
        <end position="36"/>
    </location>
</feature>
<sequence length="52" mass="6149">VKIYIDNVVIASILVDKYVKYLFIVFNKFLIINLKLESLKIFIRFLSVQLLS</sequence>
<evidence type="ECO:0000313" key="2">
    <source>
        <dbReference type="EMBL" id="PLB50513.1"/>
    </source>
</evidence>
<organism evidence="2 3">
    <name type="scientific">Aspergillus steynii IBT 23096</name>
    <dbReference type="NCBI Taxonomy" id="1392250"/>
    <lineage>
        <taxon>Eukaryota</taxon>
        <taxon>Fungi</taxon>
        <taxon>Dikarya</taxon>
        <taxon>Ascomycota</taxon>
        <taxon>Pezizomycotina</taxon>
        <taxon>Eurotiomycetes</taxon>
        <taxon>Eurotiomycetidae</taxon>
        <taxon>Eurotiales</taxon>
        <taxon>Aspergillaceae</taxon>
        <taxon>Aspergillus</taxon>
        <taxon>Aspergillus subgen. Circumdati</taxon>
    </lineage>
</organism>
<accession>A0A2I2GCA6</accession>
<keyword evidence="3" id="KW-1185">Reference proteome</keyword>
<keyword evidence="1" id="KW-1133">Transmembrane helix</keyword>
<proteinExistence type="predicted"/>
<dbReference type="RefSeq" id="XP_024705815.1">
    <property type="nucleotide sequence ID" value="XM_024843302.1"/>
</dbReference>
<feature type="non-terminal residue" evidence="2">
    <location>
        <position position="52"/>
    </location>
</feature>
<reference evidence="2 3" key="1">
    <citation type="submission" date="2016-12" db="EMBL/GenBank/DDBJ databases">
        <title>The genomes of Aspergillus section Nigri reveals drivers in fungal speciation.</title>
        <authorList>
            <consortium name="DOE Joint Genome Institute"/>
            <person name="Vesth T.C."/>
            <person name="Nybo J."/>
            <person name="Theobald S."/>
            <person name="Brandl J."/>
            <person name="Frisvad J.C."/>
            <person name="Nielsen K.F."/>
            <person name="Lyhne E.K."/>
            <person name="Kogle M.E."/>
            <person name="Kuo A."/>
            <person name="Riley R."/>
            <person name="Clum A."/>
            <person name="Nolan M."/>
            <person name="Lipzen A."/>
            <person name="Salamov A."/>
            <person name="Henrissat B."/>
            <person name="Wiebenga A."/>
            <person name="De Vries R.P."/>
            <person name="Grigoriev I.V."/>
            <person name="Mortensen U.H."/>
            <person name="Andersen M.R."/>
            <person name="Baker S.E."/>
        </authorList>
    </citation>
    <scope>NUCLEOTIDE SEQUENCE [LARGE SCALE GENOMIC DNA]</scope>
    <source>
        <strain evidence="2 3">IBT 23096</strain>
    </source>
</reference>
<protein>
    <submittedName>
        <fullName evidence="2">Uncharacterized protein</fullName>
    </submittedName>
</protein>
<keyword evidence="1" id="KW-0472">Membrane</keyword>
<feature type="non-terminal residue" evidence="2">
    <location>
        <position position="1"/>
    </location>
</feature>
<dbReference type="GeneID" id="36551002"/>
<evidence type="ECO:0000256" key="1">
    <source>
        <dbReference type="SAM" id="Phobius"/>
    </source>
</evidence>
<gene>
    <name evidence="2" type="ORF">P170DRAFT_319341</name>
</gene>